<keyword evidence="15" id="KW-0768">Sushi</keyword>
<dbReference type="SUPFAM" id="SSF57535">
    <property type="entry name" value="Complement control module/SCR domain"/>
    <property type="match status" value="6"/>
</dbReference>
<dbReference type="GO" id="GO:0005576">
    <property type="term" value="C:extracellular region"/>
    <property type="evidence" value="ECO:0007669"/>
    <property type="project" value="UniProtKB-SubCell"/>
</dbReference>
<feature type="domain" description="NTR" evidence="17">
    <location>
        <begin position="698"/>
        <end position="835"/>
    </location>
</feature>
<evidence type="ECO:0000256" key="15">
    <source>
        <dbReference type="PROSITE-ProRule" id="PRU00302"/>
    </source>
</evidence>
<evidence type="ECO:0000256" key="13">
    <source>
        <dbReference type="ARBA" id="ARBA00023180"/>
    </source>
</evidence>
<gene>
    <name evidence="22" type="primary">LOC116308432</name>
</gene>
<dbReference type="KEGG" id="aten:116308432"/>
<dbReference type="InterPro" id="IPR002350">
    <property type="entry name" value="Kazal_dom"/>
</dbReference>
<dbReference type="Pfam" id="PF07648">
    <property type="entry name" value="Kazal_2"/>
    <property type="match status" value="1"/>
</dbReference>
<dbReference type="InterPro" id="IPR002223">
    <property type="entry name" value="Kunitz_BPTI"/>
</dbReference>
<dbReference type="Pfam" id="PF00084">
    <property type="entry name" value="Sushi"/>
    <property type="match status" value="6"/>
</dbReference>
<organism evidence="21 22">
    <name type="scientific">Actinia tenebrosa</name>
    <name type="common">Australian red waratah sea anemone</name>
    <dbReference type="NCBI Taxonomy" id="6105"/>
    <lineage>
        <taxon>Eukaryota</taxon>
        <taxon>Metazoa</taxon>
        <taxon>Cnidaria</taxon>
        <taxon>Anthozoa</taxon>
        <taxon>Hexacorallia</taxon>
        <taxon>Actiniaria</taxon>
        <taxon>Actiniidae</taxon>
        <taxon>Actinia</taxon>
    </lineage>
</organism>
<evidence type="ECO:0000259" key="20">
    <source>
        <dbReference type="PROSITE" id="PS51465"/>
    </source>
</evidence>
<evidence type="ECO:0000313" key="21">
    <source>
        <dbReference type="Proteomes" id="UP000515163"/>
    </source>
</evidence>
<evidence type="ECO:0000256" key="14">
    <source>
        <dbReference type="ARBA" id="ARBA00023331"/>
    </source>
</evidence>
<evidence type="ECO:0000256" key="6">
    <source>
        <dbReference type="ARBA" id="ARBA00022525"/>
    </source>
</evidence>
<dbReference type="GO" id="GO:0016020">
    <property type="term" value="C:membrane"/>
    <property type="evidence" value="ECO:0007669"/>
    <property type="project" value="UniProtKB-SubCell"/>
</dbReference>
<evidence type="ECO:0000256" key="8">
    <source>
        <dbReference type="ARBA" id="ARBA00022729"/>
    </source>
</evidence>
<evidence type="ECO:0000313" key="22">
    <source>
        <dbReference type="RefSeq" id="XP_031574707.1"/>
    </source>
</evidence>
<dbReference type="Gene3D" id="3.30.60.30">
    <property type="match status" value="1"/>
</dbReference>
<evidence type="ECO:0000256" key="7">
    <source>
        <dbReference type="ARBA" id="ARBA00022690"/>
    </source>
</evidence>
<evidence type="ECO:0000259" key="17">
    <source>
        <dbReference type="PROSITE" id="PS50189"/>
    </source>
</evidence>
<dbReference type="SUPFAM" id="SSF57362">
    <property type="entry name" value="BPTI-like"/>
    <property type="match status" value="2"/>
</dbReference>
<dbReference type="SMART" id="SM00131">
    <property type="entry name" value="KU"/>
    <property type="match status" value="2"/>
</dbReference>
<evidence type="ECO:0000256" key="3">
    <source>
        <dbReference type="ARBA" id="ARBA00004613"/>
    </source>
</evidence>
<keyword evidence="7" id="KW-0646">Protease inhibitor</keyword>
<feature type="disulfide bond" evidence="15">
    <location>
        <begin position="430"/>
        <end position="457"/>
    </location>
</feature>
<dbReference type="SMART" id="SM00280">
    <property type="entry name" value="KAZAL"/>
    <property type="match status" value="1"/>
</dbReference>
<dbReference type="FunFam" id="2.10.70.10:FF:000011">
    <property type="entry name" value="CUB and sushi domain-containing protein 3 isoform A"/>
    <property type="match status" value="1"/>
</dbReference>
<dbReference type="PROSITE" id="PS50189">
    <property type="entry name" value="NTR"/>
    <property type="match status" value="1"/>
</dbReference>
<dbReference type="InterPro" id="IPR036880">
    <property type="entry name" value="Kunitz_BPTI_sf"/>
</dbReference>
<dbReference type="InterPro" id="IPR020901">
    <property type="entry name" value="Prtase_inh_Kunz-CS"/>
</dbReference>
<dbReference type="PROSITE" id="PS50279">
    <property type="entry name" value="BPTI_KUNITZ_2"/>
    <property type="match status" value="2"/>
</dbReference>
<evidence type="ECO:0000256" key="5">
    <source>
        <dbReference type="ARBA" id="ARBA00007226"/>
    </source>
</evidence>
<feature type="domain" description="Sushi" evidence="19">
    <location>
        <begin position="160"/>
        <end position="220"/>
    </location>
</feature>
<comment type="similarity">
    <text evidence="4">Belongs to the WFIKKN family.</text>
</comment>
<dbReference type="Pfam" id="PF00014">
    <property type="entry name" value="Kunitz_BPTI"/>
    <property type="match status" value="2"/>
</dbReference>
<dbReference type="AlphaFoldDB" id="A0A6P8J4X4"/>
<evidence type="ECO:0000256" key="2">
    <source>
        <dbReference type="ARBA" id="ARBA00004532"/>
    </source>
</evidence>
<keyword evidence="21" id="KW-1185">Reference proteome</keyword>
<evidence type="ECO:0000256" key="12">
    <source>
        <dbReference type="ARBA" id="ARBA00023157"/>
    </source>
</evidence>
<dbReference type="InterPro" id="IPR051277">
    <property type="entry name" value="SEZ6_CSMD_C4BPB_Regulators"/>
</dbReference>
<proteinExistence type="inferred from homology"/>
<dbReference type="CDD" id="cd00033">
    <property type="entry name" value="CCP"/>
    <property type="match status" value="6"/>
</dbReference>
<feature type="disulfide bond" evidence="15">
    <location>
        <begin position="490"/>
        <end position="517"/>
    </location>
</feature>
<feature type="disulfide bond" evidence="15">
    <location>
        <begin position="130"/>
        <end position="157"/>
    </location>
</feature>
<dbReference type="CDD" id="cd00104">
    <property type="entry name" value="KAZAL_FS"/>
    <property type="match status" value="1"/>
</dbReference>
<dbReference type="InterPro" id="IPR035976">
    <property type="entry name" value="Sushi/SCR/CCP_sf"/>
</dbReference>
<feature type="disulfide bond" evidence="15">
    <location>
        <begin position="72"/>
        <end position="99"/>
    </location>
</feature>
<feature type="domain" description="BPTI/Kunitz inhibitor" evidence="18">
    <location>
        <begin position="605"/>
        <end position="647"/>
    </location>
</feature>
<dbReference type="RefSeq" id="XP_031574707.1">
    <property type="nucleotide sequence ID" value="XM_031718847.1"/>
</dbReference>
<dbReference type="PANTHER" id="PTHR45656">
    <property type="entry name" value="PROTEIN CBR-CLEC-78"/>
    <property type="match status" value="1"/>
</dbReference>
<feature type="domain" description="Sushi" evidence="19">
    <location>
        <begin position="400"/>
        <end position="459"/>
    </location>
</feature>
<dbReference type="InParanoid" id="A0A6P8J4X4"/>
<accession>A0A6P8J4X4</accession>
<dbReference type="CDD" id="cd00109">
    <property type="entry name" value="Kunitz-type"/>
    <property type="match status" value="1"/>
</dbReference>
<feature type="domain" description="Sushi" evidence="19">
    <location>
        <begin position="44"/>
        <end position="101"/>
    </location>
</feature>
<dbReference type="PROSITE" id="PS00280">
    <property type="entry name" value="BPTI_KUNITZ_1"/>
    <property type="match status" value="1"/>
</dbReference>
<keyword evidence="13" id="KW-0325">Glycoprotein</keyword>
<feature type="domain" description="BPTI/Kunitz inhibitor" evidence="18">
    <location>
        <begin position="652"/>
        <end position="702"/>
    </location>
</feature>
<keyword evidence="14" id="KW-0166">Nematocyst</keyword>
<dbReference type="SUPFAM" id="SSF100895">
    <property type="entry name" value="Kazal-type serine protease inhibitors"/>
    <property type="match status" value="1"/>
</dbReference>
<dbReference type="InterPro" id="IPR036058">
    <property type="entry name" value="Kazal_dom_sf"/>
</dbReference>
<feature type="domain" description="Sushi" evidence="19">
    <location>
        <begin position="221"/>
        <end position="278"/>
    </location>
</feature>
<evidence type="ECO:0000256" key="16">
    <source>
        <dbReference type="SAM" id="SignalP"/>
    </source>
</evidence>
<evidence type="ECO:0000259" key="19">
    <source>
        <dbReference type="PROSITE" id="PS50923"/>
    </source>
</evidence>
<feature type="chain" id="PRO_5028184622" evidence="16">
    <location>
        <begin position="19"/>
        <end position="846"/>
    </location>
</feature>
<evidence type="ECO:0000256" key="4">
    <source>
        <dbReference type="ARBA" id="ARBA00005743"/>
    </source>
</evidence>
<dbReference type="InterPro" id="IPR000436">
    <property type="entry name" value="Sushi_SCR_CCP_dom"/>
</dbReference>
<keyword evidence="11" id="KW-0472">Membrane</keyword>
<dbReference type="PANTHER" id="PTHR45656:SF4">
    <property type="entry name" value="PROTEIN CBR-CLEC-78"/>
    <property type="match status" value="1"/>
</dbReference>
<dbReference type="GO" id="GO:0042151">
    <property type="term" value="C:nematocyst"/>
    <property type="evidence" value="ECO:0007669"/>
    <property type="project" value="UniProtKB-SubCell"/>
</dbReference>
<dbReference type="InterPro" id="IPR008993">
    <property type="entry name" value="TIMP-like_OB-fold"/>
</dbReference>
<keyword evidence="8 16" id="KW-0732">Signal</keyword>
<feature type="domain" description="Sushi" evidence="19">
    <location>
        <begin position="102"/>
        <end position="159"/>
    </location>
</feature>
<dbReference type="Proteomes" id="UP000515163">
    <property type="component" value="Unplaced"/>
</dbReference>
<feature type="domain" description="Kazal-like" evidence="20">
    <location>
        <begin position="544"/>
        <end position="593"/>
    </location>
</feature>
<comment type="subcellular location">
    <subcellularLocation>
        <location evidence="1">Membrane</location>
    </subcellularLocation>
    <subcellularLocation>
        <location evidence="2">Nematocyst</location>
    </subcellularLocation>
    <subcellularLocation>
        <location evidence="3">Secreted</location>
    </subcellularLocation>
</comment>
<dbReference type="SMART" id="SM00032">
    <property type="entry name" value="CCP"/>
    <property type="match status" value="6"/>
</dbReference>
<dbReference type="GeneID" id="116308432"/>
<dbReference type="PROSITE" id="PS50923">
    <property type="entry name" value="SUSHI"/>
    <property type="match status" value="6"/>
</dbReference>
<feature type="disulfide bond" evidence="15">
    <location>
        <begin position="249"/>
        <end position="276"/>
    </location>
</feature>
<evidence type="ECO:0000256" key="9">
    <source>
        <dbReference type="ARBA" id="ARBA00022737"/>
    </source>
</evidence>
<feature type="disulfide bond" evidence="15">
    <location>
        <begin position="162"/>
        <end position="205"/>
    </location>
</feature>
<dbReference type="PRINTS" id="PR00759">
    <property type="entry name" value="BASICPTASE"/>
</dbReference>
<feature type="domain" description="Sushi" evidence="19">
    <location>
        <begin position="460"/>
        <end position="519"/>
    </location>
</feature>
<protein>
    <submittedName>
        <fullName evidence="22">CUB and sushi domain-containing protein 3-like</fullName>
    </submittedName>
</protein>
<dbReference type="InterPro" id="IPR018933">
    <property type="entry name" value="Netrin_module_non-TIMP"/>
</dbReference>
<dbReference type="OrthoDB" id="4473401at2759"/>
<keyword evidence="9" id="KW-0677">Repeat</keyword>
<keyword evidence="12 15" id="KW-1015">Disulfide bond</keyword>
<feature type="signal peptide" evidence="16">
    <location>
        <begin position="1"/>
        <end position="18"/>
    </location>
</feature>
<dbReference type="Gene3D" id="4.10.410.10">
    <property type="entry name" value="Pancreatic trypsin inhibitor Kunitz domain"/>
    <property type="match status" value="2"/>
</dbReference>
<comment type="similarity">
    <text evidence="5">Belongs to the venom Kunitz-type family. Sea anemone type 2 potassium channel toxin subfamily.</text>
</comment>
<sequence>MKFINFFVFSLFFFVIEALPTIGVSVKTTASTNSSEILPTTAGITCPSPVSPLNGYIKGDQYDAGSIIHLMCNDGFFRRGYPFAVCKKDGRWTDSNVTCIARSCGDPGMPFNGKRIGMMFQYSNTVSFSCNKGYFLEGPATRTCQANRTWSDSQPICRPIPCGEPPSISHSKLFLYGEGGLVYKNQIEYVCKPGYYREGNQKIYCGDDGKWHGILPVCKEVRCPRPKVLLNGAIQMDNNTEGSIVRFFCNPGYTLFGSHWRKCLKTGQWTGPEPTCFECARVGTPVFVRKPSHFKHGTVQSKSGNQVTVYYEAEDEEEDILVLGKGTQHYAMVEDRIPSKSEIFNGTRVLAVNSQDRKFMLGTVRMNSGSLYGVQFDGRNDHQEVPLDNIRTLEPPRFCSTCSDPGRPAFSSREDDLMEFIPGMEVIYTCEYTYKMTGSQTRLCQQDGTWTGTTPKCTISSCDDLDAFPPRNGKRAGNNFTIGSTLEFSCDDGYALVGQRQLTCTMNGSWSHLPPVCKNVCDDFKCNTVGEKCQYVKDVGPRCVCRENEDCRALYEPVCGSDGNSYNSHCIMSATACRTGKTITMVDEGGCVPGGLCQIVPYSVCRGYFPRYFFNSTSQQCQYFIAGGCHPSGWNGFQTKQLCNHTCLGDICKQPVNRGPCTQKVSRWTFDSVTGRCKRFNYGGCYGNENNFLSKQLCLRRCRPGKVAARGSCPNCVRVRLHQACQNSNLAILARVISALPKDEKKHLLRYHLVIHQVIKDTSSSVTKGKTIISVPYGSTTNCSCLHIPMNKKFVLIGGIATDKTADSKSGVIVSPQSYTSGWNTRVWKQIEKKCGSQLIVPRDFL</sequence>
<keyword evidence="10" id="KW-0722">Serine protease inhibitor</keyword>
<name>A0A6P8J4X4_ACTTE</name>
<dbReference type="Gene3D" id="2.10.70.10">
    <property type="entry name" value="Complement Module, domain 1"/>
    <property type="match status" value="6"/>
</dbReference>
<evidence type="ECO:0000259" key="18">
    <source>
        <dbReference type="PROSITE" id="PS50279"/>
    </source>
</evidence>
<dbReference type="GO" id="GO:0004867">
    <property type="term" value="F:serine-type endopeptidase inhibitor activity"/>
    <property type="evidence" value="ECO:0007669"/>
    <property type="project" value="UniProtKB-KW"/>
</dbReference>
<reference evidence="22" key="1">
    <citation type="submission" date="2025-08" db="UniProtKB">
        <authorList>
            <consortium name="RefSeq"/>
        </authorList>
    </citation>
    <scope>IDENTIFICATION</scope>
    <source>
        <tissue evidence="22">Tentacle</tissue>
    </source>
</reference>
<evidence type="ECO:0000256" key="11">
    <source>
        <dbReference type="ARBA" id="ARBA00023136"/>
    </source>
</evidence>
<comment type="caution">
    <text evidence="15">Lacks conserved residue(s) required for the propagation of feature annotation.</text>
</comment>
<evidence type="ECO:0000256" key="10">
    <source>
        <dbReference type="ARBA" id="ARBA00022900"/>
    </source>
</evidence>
<dbReference type="PROSITE" id="PS51465">
    <property type="entry name" value="KAZAL_2"/>
    <property type="match status" value="1"/>
</dbReference>
<dbReference type="Pfam" id="PF01759">
    <property type="entry name" value="NTR"/>
    <property type="match status" value="1"/>
</dbReference>
<evidence type="ECO:0000256" key="1">
    <source>
        <dbReference type="ARBA" id="ARBA00004370"/>
    </source>
</evidence>
<keyword evidence="6" id="KW-0964">Secreted</keyword>
<dbReference type="InterPro" id="IPR001134">
    <property type="entry name" value="Netrin_domain"/>
</dbReference>
<dbReference type="SUPFAM" id="SSF50242">
    <property type="entry name" value="TIMP-like"/>
    <property type="match status" value="1"/>
</dbReference>
<feature type="disulfide bond" evidence="15">
    <location>
        <begin position="191"/>
        <end position="218"/>
    </location>
</feature>